<dbReference type="InterPro" id="IPR013446">
    <property type="entry name" value="G1P_cyt_trans-like"/>
</dbReference>
<dbReference type="RefSeq" id="WP_073324997.1">
    <property type="nucleotide sequence ID" value="NZ_FQWD01000007.1"/>
</dbReference>
<protein>
    <submittedName>
        <fullName evidence="2">Glucose-1-phosphate cytidylyltransferase</fullName>
    </submittedName>
</protein>
<name>A0A1M5R6I5_9ALTE</name>
<dbReference type="AlphaFoldDB" id="A0A1M5R6I5"/>
<dbReference type="STRING" id="634436.SAMN05216361_4050"/>
<dbReference type="Pfam" id="PF00483">
    <property type="entry name" value="NTP_transferase"/>
    <property type="match status" value="1"/>
</dbReference>
<organism evidence="2 3">
    <name type="scientific">Marisediminitalea aggregata</name>
    <dbReference type="NCBI Taxonomy" id="634436"/>
    <lineage>
        <taxon>Bacteria</taxon>
        <taxon>Pseudomonadati</taxon>
        <taxon>Pseudomonadota</taxon>
        <taxon>Gammaproteobacteria</taxon>
        <taxon>Alteromonadales</taxon>
        <taxon>Alteromonadaceae</taxon>
        <taxon>Marisediminitalea</taxon>
    </lineage>
</organism>
<gene>
    <name evidence="2" type="ORF">SAMN05216361_4050</name>
</gene>
<dbReference type="InterPro" id="IPR029044">
    <property type="entry name" value="Nucleotide-diphossugar_trans"/>
</dbReference>
<evidence type="ECO:0000259" key="1">
    <source>
        <dbReference type="Pfam" id="PF00483"/>
    </source>
</evidence>
<keyword evidence="3" id="KW-1185">Reference proteome</keyword>
<dbReference type="GO" id="GO:0047343">
    <property type="term" value="F:glucose-1-phosphate cytidylyltransferase activity"/>
    <property type="evidence" value="ECO:0007669"/>
    <property type="project" value="InterPro"/>
</dbReference>
<accession>A0A1M5R6I5</accession>
<evidence type="ECO:0000313" key="2">
    <source>
        <dbReference type="EMBL" id="SHH21579.1"/>
    </source>
</evidence>
<sequence>MQVVILAGGKGTRAYPFTEYLPKPMMPVCGKPMLVQIMRLFASQGHNEFIVSVGHRKEVILDYFSNKDYEWDIKIVDTGEDTDTAGRIYNCRHLLRDKFLATYGDGICDVEVNKIIEFHDSHDGLATLTSVPLQSQYGTVETDESGCVNGFIEKPRLKSHWINAGFFVMEKAIFNEWDGTNLEQQVLPKLTEQGKLFCYKHDGFFKSMDTQKDQKELEEMIEQGRVGNIDLFQSGHHNVSFYHHEELESSC</sequence>
<dbReference type="Proteomes" id="UP000184520">
    <property type="component" value="Unassembled WGS sequence"/>
</dbReference>
<keyword evidence="2" id="KW-0548">Nucleotidyltransferase</keyword>
<feature type="domain" description="Nucleotidyl transferase" evidence="1">
    <location>
        <begin position="3"/>
        <end position="177"/>
    </location>
</feature>
<proteinExistence type="predicted"/>
<dbReference type="Gene3D" id="3.90.550.10">
    <property type="entry name" value="Spore Coat Polysaccharide Biosynthesis Protein SpsA, Chain A"/>
    <property type="match status" value="1"/>
</dbReference>
<dbReference type="InterPro" id="IPR005835">
    <property type="entry name" value="NTP_transferase_dom"/>
</dbReference>
<dbReference type="SUPFAM" id="SSF53448">
    <property type="entry name" value="Nucleotide-diphospho-sugar transferases"/>
    <property type="match status" value="1"/>
</dbReference>
<reference evidence="3" key="1">
    <citation type="submission" date="2016-11" db="EMBL/GenBank/DDBJ databases">
        <authorList>
            <person name="Varghese N."/>
            <person name="Submissions S."/>
        </authorList>
    </citation>
    <scope>NUCLEOTIDE SEQUENCE [LARGE SCALE GENOMIC DNA]</scope>
    <source>
        <strain evidence="3">CGMCC 1.8995</strain>
    </source>
</reference>
<dbReference type="EMBL" id="FQWD01000007">
    <property type="protein sequence ID" value="SHH21579.1"/>
    <property type="molecule type" value="Genomic_DNA"/>
</dbReference>
<dbReference type="PANTHER" id="PTHR47183">
    <property type="entry name" value="GLUCOSE-1-PHOSPHATE CYTIDYLYLTRANSFERASE-RELATED"/>
    <property type="match status" value="1"/>
</dbReference>
<evidence type="ECO:0000313" key="3">
    <source>
        <dbReference type="Proteomes" id="UP000184520"/>
    </source>
</evidence>
<dbReference type="OrthoDB" id="9788272at2"/>
<keyword evidence="2" id="KW-0808">Transferase</keyword>
<dbReference type="PANTHER" id="PTHR47183:SF1">
    <property type="entry name" value="GLUCOSE-1-PHOSPHATE CYTIDYLYLTRANSFERASE"/>
    <property type="match status" value="1"/>
</dbReference>